<evidence type="ECO:0000256" key="1">
    <source>
        <dbReference type="ARBA" id="ARBA00004141"/>
    </source>
</evidence>
<comment type="subcellular location">
    <subcellularLocation>
        <location evidence="1">Membrane</location>
        <topology evidence="1">Multi-pass membrane protein</topology>
    </subcellularLocation>
</comment>
<gene>
    <name evidence="5" type="ORF">CTOB1V02_LOCUS17527</name>
</gene>
<dbReference type="InterPro" id="IPR001129">
    <property type="entry name" value="Membr-assoc_MAPEG"/>
</dbReference>
<dbReference type="GO" id="GO:0004364">
    <property type="term" value="F:glutathione transferase activity"/>
    <property type="evidence" value="ECO:0007669"/>
    <property type="project" value="TreeGrafter"/>
</dbReference>
<evidence type="ECO:0000256" key="4">
    <source>
        <dbReference type="ARBA" id="ARBA00023136"/>
    </source>
</evidence>
<organism evidence="5">
    <name type="scientific">Cyprideis torosa</name>
    <dbReference type="NCBI Taxonomy" id="163714"/>
    <lineage>
        <taxon>Eukaryota</taxon>
        <taxon>Metazoa</taxon>
        <taxon>Ecdysozoa</taxon>
        <taxon>Arthropoda</taxon>
        <taxon>Crustacea</taxon>
        <taxon>Oligostraca</taxon>
        <taxon>Ostracoda</taxon>
        <taxon>Podocopa</taxon>
        <taxon>Podocopida</taxon>
        <taxon>Cytherocopina</taxon>
        <taxon>Cytheroidea</taxon>
        <taxon>Cytherideidae</taxon>
        <taxon>Cyprideis</taxon>
    </lineage>
</organism>
<name>A0A7R9A1L4_9CRUS</name>
<dbReference type="AlphaFoldDB" id="A0A7R9A1L4"/>
<sequence>IVQFIAFSVLVGLAREKYGVKAPAISGNEHFERAYRVQMNTLEQLICFLPALFLAAVYWSPLPVSLLGVVYLVGRLVYRQAYIANPSKRAVGFMLTFIPTVLLILAAIIGALFRSPMN</sequence>
<dbReference type="PANTHER" id="PTHR10250">
    <property type="entry name" value="MICROSOMAL GLUTATHIONE S-TRANSFERASE"/>
    <property type="match status" value="1"/>
</dbReference>
<dbReference type="PANTHER" id="PTHR10250:SF15">
    <property type="entry name" value="MICROSOMAL GLUTATHIONE S-TRANSFERASE-RELATED"/>
    <property type="match status" value="1"/>
</dbReference>
<evidence type="ECO:0000256" key="2">
    <source>
        <dbReference type="ARBA" id="ARBA00022692"/>
    </source>
</evidence>
<evidence type="ECO:0000313" key="5">
    <source>
        <dbReference type="EMBL" id="CAD7239712.1"/>
    </source>
</evidence>
<dbReference type="OrthoDB" id="410651at2759"/>
<feature type="non-terminal residue" evidence="5">
    <location>
        <position position="118"/>
    </location>
</feature>
<dbReference type="GO" id="GO:0006691">
    <property type="term" value="P:leukotriene metabolic process"/>
    <property type="evidence" value="ECO:0007669"/>
    <property type="project" value="UniProtKB-ARBA"/>
</dbReference>
<dbReference type="Pfam" id="PF01124">
    <property type="entry name" value="MAPEG"/>
    <property type="match status" value="1"/>
</dbReference>
<dbReference type="SUPFAM" id="SSF161084">
    <property type="entry name" value="MAPEG domain-like"/>
    <property type="match status" value="1"/>
</dbReference>
<dbReference type="InterPro" id="IPR050997">
    <property type="entry name" value="MAPEG"/>
</dbReference>
<reference evidence="5" key="1">
    <citation type="submission" date="2020-11" db="EMBL/GenBank/DDBJ databases">
        <authorList>
            <person name="Tran Van P."/>
        </authorList>
    </citation>
    <scope>NUCLEOTIDE SEQUENCE</scope>
</reference>
<keyword evidence="4" id="KW-0472">Membrane</keyword>
<keyword evidence="2" id="KW-0812">Transmembrane</keyword>
<accession>A0A7R9A1L4</accession>
<dbReference type="InterPro" id="IPR023352">
    <property type="entry name" value="MAPEG-like_dom_sf"/>
</dbReference>
<dbReference type="GO" id="GO:0016020">
    <property type="term" value="C:membrane"/>
    <property type="evidence" value="ECO:0007669"/>
    <property type="project" value="UniProtKB-SubCell"/>
</dbReference>
<evidence type="ECO:0000256" key="3">
    <source>
        <dbReference type="ARBA" id="ARBA00022989"/>
    </source>
</evidence>
<dbReference type="EMBL" id="OB738255">
    <property type="protein sequence ID" value="CAD7239712.1"/>
    <property type="molecule type" value="Genomic_DNA"/>
</dbReference>
<dbReference type="GO" id="GO:0004602">
    <property type="term" value="F:glutathione peroxidase activity"/>
    <property type="evidence" value="ECO:0007669"/>
    <property type="project" value="TreeGrafter"/>
</dbReference>
<feature type="non-terminal residue" evidence="5">
    <location>
        <position position="1"/>
    </location>
</feature>
<proteinExistence type="predicted"/>
<dbReference type="Gene3D" id="1.20.120.550">
    <property type="entry name" value="Membrane associated eicosanoid/glutathione metabolism-like domain"/>
    <property type="match status" value="1"/>
</dbReference>
<protein>
    <submittedName>
        <fullName evidence="5">Uncharacterized protein</fullName>
    </submittedName>
</protein>
<keyword evidence="3" id="KW-1133">Transmembrane helix</keyword>